<gene>
    <name evidence="2" type="ORF">FB562_2237</name>
</gene>
<dbReference type="GO" id="GO:0003677">
    <property type="term" value="F:DNA binding"/>
    <property type="evidence" value="ECO:0007669"/>
    <property type="project" value="InterPro"/>
</dbReference>
<comment type="caution">
    <text evidence="2">The sequence shown here is derived from an EMBL/GenBank/DDBJ whole genome shotgun (WGS) entry which is preliminary data.</text>
</comment>
<dbReference type="InterPro" id="IPR001387">
    <property type="entry name" value="Cro/C1-type_HTH"/>
</dbReference>
<name>A0A542YF50_9MICO</name>
<dbReference type="AlphaFoldDB" id="A0A542YF50"/>
<feature type="compositionally biased region" description="Acidic residues" evidence="1">
    <location>
        <begin position="186"/>
        <end position="195"/>
    </location>
</feature>
<keyword evidence="3" id="KW-1185">Reference proteome</keyword>
<evidence type="ECO:0000313" key="3">
    <source>
        <dbReference type="Proteomes" id="UP000317998"/>
    </source>
</evidence>
<sequence length="195" mass="21733">MRNTECVEETNNENRAEIWAEWLQEMLDSKRWRQADLVNNSHGTVKRDRASKWLSGKESPSYRNAIVVANTLNVSHSSALRAAGFESDEIDQDHSRRLIAAQASIDNYVPPASAQRALAEFPDSILIGEILRRAHEREGVHPIKTLPAWGSLSNVVRDIEDARERGSEATTKHAANEPRNITPGEIDGDQAGDDV</sequence>
<proteinExistence type="predicted"/>
<dbReference type="InterPro" id="IPR010982">
    <property type="entry name" value="Lambda_DNA-bd_dom_sf"/>
</dbReference>
<evidence type="ECO:0000313" key="2">
    <source>
        <dbReference type="EMBL" id="TQL46713.1"/>
    </source>
</evidence>
<evidence type="ECO:0008006" key="4">
    <source>
        <dbReference type="Google" id="ProtNLM"/>
    </source>
</evidence>
<dbReference type="Gene3D" id="1.10.260.40">
    <property type="entry name" value="lambda repressor-like DNA-binding domains"/>
    <property type="match status" value="1"/>
</dbReference>
<dbReference type="Proteomes" id="UP000317998">
    <property type="component" value="Unassembled WGS sequence"/>
</dbReference>
<reference evidence="2 3" key="1">
    <citation type="submission" date="2019-06" db="EMBL/GenBank/DDBJ databases">
        <title>Sequencing the genomes of 1000 actinobacteria strains.</title>
        <authorList>
            <person name="Klenk H.-P."/>
        </authorList>
    </citation>
    <scope>NUCLEOTIDE SEQUENCE [LARGE SCALE GENOMIC DNA]</scope>
    <source>
        <strain evidence="2 3">DSM 26477</strain>
    </source>
</reference>
<protein>
    <recommendedName>
        <fullName evidence="4">Helix-turn-helix protein</fullName>
    </recommendedName>
</protein>
<dbReference type="CDD" id="cd00093">
    <property type="entry name" value="HTH_XRE"/>
    <property type="match status" value="1"/>
</dbReference>
<evidence type="ECO:0000256" key="1">
    <source>
        <dbReference type="SAM" id="MobiDB-lite"/>
    </source>
</evidence>
<feature type="region of interest" description="Disordered" evidence="1">
    <location>
        <begin position="161"/>
        <end position="195"/>
    </location>
</feature>
<feature type="compositionally biased region" description="Basic and acidic residues" evidence="1">
    <location>
        <begin position="161"/>
        <end position="176"/>
    </location>
</feature>
<dbReference type="EMBL" id="VFOM01000002">
    <property type="protein sequence ID" value="TQL46713.1"/>
    <property type="molecule type" value="Genomic_DNA"/>
</dbReference>
<organism evidence="2 3">
    <name type="scientific">Homoserinimonas aerilata</name>
    <dbReference type="NCBI Taxonomy" id="1162970"/>
    <lineage>
        <taxon>Bacteria</taxon>
        <taxon>Bacillati</taxon>
        <taxon>Actinomycetota</taxon>
        <taxon>Actinomycetes</taxon>
        <taxon>Micrococcales</taxon>
        <taxon>Microbacteriaceae</taxon>
        <taxon>Homoserinimonas</taxon>
    </lineage>
</organism>
<accession>A0A542YF50</accession>